<dbReference type="GO" id="GO:1990904">
    <property type="term" value="C:ribonucleoprotein complex"/>
    <property type="evidence" value="ECO:0007669"/>
    <property type="project" value="UniProtKB-KW"/>
</dbReference>
<dbReference type="VEuPathDB" id="TriTrypDB:Tb927.10.8430"/>
<accession>O76223</accession>
<comment type="similarity">
    <text evidence="1 4">Belongs to the eukaryotic ribosomal protein eS12 family.</text>
</comment>
<dbReference type="VEuPathDB" id="TriTrypDB:Tb1125.10.8430"/>
<evidence type="ECO:0000256" key="2">
    <source>
        <dbReference type="ARBA" id="ARBA00022980"/>
    </source>
</evidence>
<dbReference type="InterPro" id="IPR000530">
    <property type="entry name" value="Ribosomal_eS12"/>
</dbReference>
<dbReference type="VEuPathDB" id="TriTrypDB:Tb427_100091100"/>
<feature type="domain" description="Ribosomal protein eL8/eL30/eS12/Gadd45" evidence="5">
    <location>
        <begin position="30"/>
        <end position="123"/>
    </location>
</feature>
<name>O76223_9TRYP</name>
<reference evidence="6" key="1">
    <citation type="journal article" date="1998" name="Mol. Biochem. Parasitol.">
        <title>Conserved organization of genes in trypanosomatids.</title>
        <authorList>
            <person name="Bringaud F."/>
            <person name="Vedrenne C."/>
            <person name="Cuvillier A."/>
            <person name="Parzy D."/>
            <person name="Baltz D."/>
            <person name="Tetaud E."/>
            <person name="Pays E."/>
            <person name="Venegas J."/>
            <person name="Merlin G."/>
            <person name="Baltz T."/>
        </authorList>
    </citation>
    <scope>NUCLEOTIDE SEQUENCE</scope>
    <source>
        <strain evidence="6">AnTat1</strain>
    </source>
</reference>
<keyword evidence="3 4" id="KW-0687">Ribonucleoprotein</keyword>
<dbReference type="EMBL" id="AF031925">
    <property type="protein sequence ID" value="AAC32770.1"/>
    <property type="molecule type" value="Genomic_DNA"/>
</dbReference>
<dbReference type="AlphaFoldDB" id="O76223"/>
<evidence type="ECO:0000256" key="1">
    <source>
        <dbReference type="ARBA" id="ARBA00005824"/>
    </source>
</evidence>
<evidence type="ECO:0000256" key="4">
    <source>
        <dbReference type="RuleBase" id="RU000670"/>
    </source>
</evidence>
<dbReference type="PRINTS" id="PR00972">
    <property type="entry name" value="RIBSOMALS12E"/>
</dbReference>
<protein>
    <recommendedName>
        <fullName evidence="4">40S ribosomal protein S12</fullName>
    </recommendedName>
</protein>
<dbReference type="VEuPathDB" id="TriTrypDB:Tbg972.10.10270"/>
<gene>
    <name evidence="6" type="primary">RPS12</name>
</gene>
<dbReference type="PANTHER" id="PTHR11843">
    <property type="entry name" value="40S RIBOSOMAL PROTEIN S12"/>
    <property type="match status" value="1"/>
</dbReference>
<dbReference type="InterPro" id="IPR047860">
    <property type="entry name" value="Ribosomal_eS12_CS"/>
</dbReference>
<evidence type="ECO:0000256" key="3">
    <source>
        <dbReference type="ARBA" id="ARBA00023274"/>
    </source>
</evidence>
<dbReference type="SUPFAM" id="SSF55315">
    <property type="entry name" value="L30e-like"/>
    <property type="match status" value="1"/>
</dbReference>
<dbReference type="Gene3D" id="3.30.1330.30">
    <property type="match status" value="1"/>
</dbReference>
<dbReference type="GO" id="GO:0006412">
    <property type="term" value="P:translation"/>
    <property type="evidence" value="ECO:0007669"/>
    <property type="project" value="InterPro"/>
</dbReference>
<dbReference type="InterPro" id="IPR004038">
    <property type="entry name" value="Ribosomal_eL8/eL30/eS12/Gad45"/>
</dbReference>
<dbReference type="FunFam" id="3.30.1330.30:FF:000033">
    <property type="entry name" value="40S ribosomal protein S12"/>
    <property type="match status" value="1"/>
</dbReference>
<evidence type="ECO:0000313" key="6">
    <source>
        <dbReference type="EMBL" id="AAC32770.1"/>
    </source>
</evidence>
<keyword evidence="2 4" id="KW-0689">Ribosomal protein</keyword>
<sequence>MADENQVEKQVEPTPVVEVIDVEPDTLQDAIRIVIRKALEVNGLVRGLSEVARALDRRTAHMCILATDCDDEEYKKLIKALALQASIDIIEVDSREELAEVGRGLQRRKQDETVKTFKCSCVAIRDFGERTKALDMLLNKLSH</sequence>
<evidence type="ECO:0000259" key="5">
    <source>
        <dbReference type="Pfam" id="PF01248"/>
    </source>
</evidence>
<dbReference type="GO" id="GO:0003735">
    <property type="term" value="F:structural constituent of ribosome"/>
    <property type="evidence" value="ECO:0007669"/>
    <property type="project" value="InterPro"/>
</dbReference>
<dbReference type="GO" id="GO:0005840">
    <property type="term" value="C:ribosome"/>
    <property type="evidence" value="ECO:0007669"/>
    <property type="project" value="UniProtKB-KW"/>
</dbReference>
<proteinExistence type="inferred from homology"/>
<dbReference type="PROSITE" id="PS01189">
    <property type="entry name" value="RIBOSOMAL_S12E"/>
    <property type="match status" value="1"/>
</dbReference>
<dbReference type="PIR" id="T14177">
    <property type="entry name" value="T14177"/>
</dbReference>
<organism evidence="6">
    <name type="scientific">Trypanosoma brucei</name>
    <dbReference type="NCBI Taxonomy" id="5691"/>
    <lineage>
        <taxon>Eukaryota</taxon>
        <taxon>Discoba</taxon>
        <taxon>Euglenozoa</taxon>
        <taxon>Kinetoplastea</taxon>
        <taxon>Metakinetoplastina</taxon>
        <taxon>Trypanosomatida</taxon>
        <taxon>Trypanosomatidae</taxon>
        <taxon>Trypanosoma</taxon>
    </lineage>
</organism>
<dbReference type="Pfam" id="PF01248">
    <property type="entry name" value="Ribosomal_L7Ae"/>
    <property type="match status" value="1"/>
</dbReference>
<dbReference type="InterPro" id="IPR029064">
    <property type="entry name" value="Ribosomal_eL30-like_sf"/>
</dbReference>